<dbReference type="Proteomes" id="UP001465976">
    <property type="component" value="Unassembled WGS sequence"/>
</dbReference>
<protein>
    <recommendedName>
        <fullName evidence="4">Telomere-associated protein Rif1 N-terminal domain-containing protein</fullName>
    </recommendedName>
</protein>
<evidence type="ECO:0000313" key="2">
    <source>
        <dbReference type="EMBL" id="KAL0581174.1"/>
    </source>
</evidence>
<accession>A0ABR3G049</accession>
<sequence length="1189" mass="133990">MIAEDHILFSPFATLRASVQASAHVPEHITLHDLLDAYSSLTCELKSRLTRSETIDANKLGFPSAQTQISELISAVRRDIWRISYGPAFESHSNGITERELQFARDTAMLNHHALSFVAVLLAFPDFETLVSGAFTHQSCKPLLTFNEAKHLDSLLDDILAILLTQSLPTLTPSRTFGLLFWILQVQRLKVTIVAQHQEKIVRVAGLAINGYYAPSTIIDGLRLMAAYLRKPLREIQSGFLRHFEKSLSLLTSASPHERFHAANVLSGFAYARINDNIDPESTLIFVKKLKAFFRAQSDPMSRLLDLLRQALVVGEKSSVAGPKWAISVITSVIVLMDNAALTEPLWTKTIVGLLEGTATTSPSNALFPLAWNCLIWSFSKAKNCGEHGGFEIIRRAPRRGCGSALVSVLLRSIQGPETASNDPTLSKVCDIVKEMAVTKDKGLRKDGIELLAWLLSEVGNSTPEQPEDQYPFFLLHRALFDGAFLNTEQISSDEDAPWLEPVGPRVVRRLTELEIEKGWEDWYNVWFMSLMAALRDPEPVIQKAYIDIWQYLLLSETQLSQQQGDLTAPVQYVDHARDTIVRFTKVKLQPQREVVQLQLLQELWRTLYNVFTPTNLGEVSKDILNAVVKHSYCIEDKSVLSQWIMLCDALALNRTPQKSERETLRTESWISLAQVFHEVGQSPARSIAFLRLPLTLSFGDVDYLRWWDVLLHRAVTAHQKASENIPLTSHALWRYIWPEECHWPLSHPELLYRIFLLQVNSDTFNGNLPIEDQKLLADVMTELHPPEDPDTVDIALKYFVVMDKIVSAIPVDSLLPALSFFSPSLVPWIKDEGRHIPDNLYTKHVVPLYCKIIQRIDSLEVSLDTFSRLESLLLSPILRCPRPGLATEAFIDFWAAKYDPLTKDSHLSYSGELREKLRCLDIVFNTEFAIEWSQTTNSQVVDDSFIVPESIPIPSPERPEPAREPQPPVATHDVPNTENLPPLSSRKRKVDEESIASGSTATRRKRKAMVLDCVQLPSVRRSTQGTKRSRESQLITPEASRASSASPFRVRLLAEPEPEPPNDEEDGDDYDWESGHVSIGDLADVIGDDTALEQSSEKDYGDGTESRPTKRRRHEDQNSDPVELPPSMRSKPSSSMRKELVLKGLIKRFQEEQFPMEELFEAQKDATTLLAVINGALKKKVNGSGDPR</sequence>
<dbReference type="InterPro" id="IPR016024">
    <property type="entry name" value="ARM-type_fold"/>
</dbReference>
<feature type="compositionally biased region" description="Low complexity" evidence="1">
    <location>
        <begin position="1126"/>
        <end position="1136"/>
    </location>
</feature>
<feature type="compositionally biased region" description="Basic and acidic residues" evidence="1">
    <location>
        <begin position="1096"/>
        <end position="1109"/>
    </location>
</feature>
<proteinExistence type="predicted"/>
<reference evidence="2 3" key="1">
    <citation type="submission" date="2024-02" db="EMBL/GenBank/DDBJ databases">
        <title>A draft genome for the cacao thread blight pathogen Marasmius crinis-equi.</title>
        <authorList>
            <person name="Cohen S.P."/>
            <person name="Baruah I.K."/>
            <person name="Amoako-Attah I."/>
            <person name="Bukari Y."/>
            <person name="Meinhardt L.W."/>
            <person name="Bailey B.A."/>
        </authorList>
    </citation>
    <scope>NUCLEOTIDE SEQUENCE [LARGE SCALE GENOMIC DNA]</scope>
    <source>
        <strain evidence="2 3">GH-76</strain>
    </source>
</reference>
<comment type="caution">
    <text evidence="2">The sequence shown here is derived from an EMBL/GenBank/DDBJ whole genome shotgun (WGS) entry which is preliminary data.</text>
</comment>
<organism evidence="2 3">
    <name type="scientific">Marasmius crinis-equi</name>
    <dbReference type="NCBI Taxonomy" id="585013"/>
    <lineage>
        <taxon>Eukaryota</taxon>
        <taxon>Fungi</taxon>
        <taxon>Dikarya</taxon>
        <taxon>Basidiomycota</taxon>
        <taxon>Agaricomycotina</taxon>
        <taxon>Agaricomycetes</taxon>
        <taxon>Agaricomycetidae</taxon>
        <taxon>Agaricales</taxon>
        <taxon>Marasmiineae</taxon>
        <taxon>Marasmiaceae</taxon>
        <taxon>Marasmius</taxon>
    </lineage>
</organism>
<keyword evidence="3" id="KW-1185">Reference proteome</keyword>
<evidence type="ECO:0000313" key="3">
    <source>
        <dbReference type="Proteomes" id="UP001465976"/>
    </source>
</evidence>
<name>A0ABR3G049_9AGAR</name>
<dbReference type="SUPFAM" id="SSF48371">
    <property type="entry name" value="ARM repeat"/>
    <property type="match status" value="1"/>
</dbReference>
<evidence type="ECO:0000256" key="1">
    <source>
        <dbReference type="SAM" id="MobiDB-lite"/>
    </source>
</evidence>
<evidence type="ECO:0008006" key="4">
    <source>
        <dbReference type="Google" id="ProtNLM"/>
    </source>
</evidence>
<feature type="region of interest" description="Disordered" evidence="1">
    <location>
        <begin position="950"/>
        <end position="1137"/>
    </location>
</feature>
<dbReference type="EMBL" id="JBAHYK010000015">
    <property type="protein sequence ID" value="KAL0581174.1"/>
    <property type="molecule type" value="Genomic_DNA"/>
</dbReference>
<gene>
    <name evidence="2" type="ORF">V5O48_000864</name>
</gene>
<feature type="compositionally biased region" description="Acidic residues" evidence="1">
    <location>
        <begin position="1057"/>
        <end position="1073"/>
    </location>
</feature>